<protein>
    <submittedName>
        <fullName evidence="1">Uncharacterized protein</fullName>
    </submittedName>
</protein>
<gene>
    <name evidence="1" type="ORF">HMPREF0647_11345</name>
</gene>
<dbReference type="AlphaFoldDB" id="A0A096A387"/>
<name>A0A096A387_9BACT</name>
<sequence length="101" mass="11660">MKNIGNYVGKMSGVIIALDSPIIFNLLDLNEKVNFDMSSELLGILKKQGCSFVIFRQHYQEVLQTFNSTIHLLYTKNYSLDKASRLLKYSVRKKICKLLKK</sequence>
<evidence type="ECO:0000313" key="2">
    <source>
        <dbReference type="Proteomes" id="UP000029525"/>
    </source>
</evidence>
<organism evidence="1 2">
    <name type="scientific">Prevotella bivia DNF00320</name>
    <dbReference type="NCBI Taxonomy" id="1401068"/>
    <lineage>
        <taxon>Bacteria</taxon>
        <taxon>Pseudomonadati</taxon>
        <taxon>Bacteroidota</taxon>
        <taxon>Bacteroidia</taxon>
        <taxon>Bacteroidales</taxon>
        <taxon>Prevotellaceae</taxon>
        <taxon>Prevotella</taxon>
    </lineage>
</organism>
<reference evidence="1 2" key="1">
    <citation type="submission" date="2014-07" db="EMBL/GenBank/DDBJ databases">
        <authorList>
            <person name="McCorrison J."/>
            <person name="Sanka R."/>
            <person name="Torralba M."/>
            <person name="Gillis M."/>
            <person name="Haft D.H."/>
            <person name="Methe B."/>
            <person name="Sutton G."/>
            <person name="Nelson K.E."/>
        </authorList>
    </citation>
    <scope>NUCLEOTIDE SEQUENCE [LARGE SCALE GENOMIC DNA]</scope>
    <source>
        <strain evidence="1 2">DNF00320</strain>
    </source>
</reference>
<proteinExistence type="predicted"/>
<comment type="caution">
    <text evidence="1">The sequence shown here is derived from an EMBL/GenBank/DDBJ whole genome shotgun (WGS) entry which is preliminary data.</text>
</comment>
<accession>A0A096A387</accession>
<evidence type="ECO:0000313" key="1">
    <source>
        <dbReference type="EMBL" id="KGF41438.1"/>
    </source>
</evidence>
<dbReference type="EMBL" id="JRNQ01000130">
    <property type="protein sequence ID" value="KGF41438.1"/>
    <property type="molecule type" value="Genomic_DNA"/>
</dbReference>
<dbReference type="Proteomes" id="UP000029525">
    <property type="component" value="Unassembled WGS sequence"/>
</dbReference>